<evidence type="ECO:0000256" key="6">
    <source>
        <dbReference type="SAM" id="Phobius"/>
    </source>
</evidence>
<reference evidence="7" key="1">
    <citation type="submission" date="2022-01" db="EMBL/GenBank/DDBJ databases">
        <authorList>
            <person name="King R."/>
        </authorList>
    </citation>
    <scope>NUCLEOTIDE SEQUENCE</scope>
</reference>
<evidence type="ECO:0000256" key="2">
    <source>
        <dbReference type="ARBA" id="ARBA00007304"/>
    </source>
</evidence>
<dbReference type="OrthoDB" id="10052506at2759"/>
<accession>A0A9N9RRH5</accession>
<reference evidence="7" key="2">
    <citation type="submission" date="2022-10" db="EMBL/GenBank/DDBJ databases">
        <authorList>
            <consortium name="ENA_rothamsted_submissions"/>
            <consortium name="culmorum"/>
            <person name="King R."/>
        </authorList>
    </citation>
    <scope>NUCLEOTIDE SEQUENCE</scope>
</reference>
<name>A0A9N9RRH5_9DIPT</name>
<evidence type="ECO:0000313" key="7">
    <source>
        <dbReference type="EMBL" id="CAG9801392.1"/>
    </source>
</evidence>
<feature type="transmembrane region" description="Helical" evidence="6">
    <location>
        <begin position="12"/>
        <end position="31"/>
    </location>
</feature>
<keyword evidence="3 6" id="KW-0812">Transmembrane</keyword>
<proteinExistence type="inferred from homology"/>
<evidence type="ECO:0000313" key="8">
    <source>
        <dbReference type="Proteomes" id="UP001153620"/>
    </source>
</evidence>
<comment type="subcellular location">
    <subcellularLocation>
        <location evidence="1">Membrane</location>
        <topology evidence="1">Single-pass membrane protein</topology>
    </subcellularLocation>
</comment>
<dbReference type="InterPro" id="IPR031933">
    <property type="entry name" value="UPF0767"/>
</dbReference>
<comment type="similarity">
    <text evidence="2">Belongs to the SMIM12 family.</text>
</comment>
<dbReference type="PANTHER" id="PTHR28599">
    <property type="entry name" value="SMALL INTEGRAL MEMBRANE PROTEIN 12"/>
    <property type="match status" value="1"/>
</dbReference>
<dbReference type="AlphaFoldDB" id="A0A9N9RRH5"/>
<evidence type="ECO:0000256" key="5">
    <source>
        <dbReference type="ARBA" id="ARBA00023136"/>
    </source>
</evidence>
<evidence type="ECO:0000256" key="3">
    <source>
        <dbReference type="ARBA" id="ARBA00022692"/>
    </source>
</evidence>
<dbReference type="EMBL" id="OU895877">
    <property type="protein sequence ID" value="CAG9801392.1"/>
    <property type="molecule type" value="Genomic_DNA"/>
</dbReference>
<evidence type="ECO:0000256" key="4">
    <source>
        <dbReference type="ARBA" id="ARBA00022989"/>
    </source>
</evidence>
<gene>
    <name evidence="7" type="ORF">CHIRRI_LOCUS4320</name>
</gene>
<dbReference type="Pfam" id="PF15990">
    <property type="entry name" value="UPF0767"/>
    <property type="match status" value="1"/>
</dbReference>
<keyword evidence="5 6" id="KW-0472">Membrane</keyword>
<keyword evidence="8" id="KW-1185">Reference proteome</keyword>
<dbReference type="PANTHER" id="PTHR28599:SF1">
    <property type="entry name" value="SMALL INTEGRAL MEMBRANE PROTEIN 12"/>
    <property type="match status" value="1"/>
</dbReference>
<sequence length="84" mass="9654">MWPLVYGFLRSNARYVVFPVAVVIGVIGYNVENLVSSKYTPYNQSIIQQRIERQTSEAELTKINNATYENVLEKNLSESLRAKK</sequence>
<dbReference type="GO" id="GO:0016020">
    <property type="term" value="C:membrane"/>
    <property type="evidence" value="ECO:0007669"/>
    <property type="project" value="UniProtKB-SubCell"/>
</dbReference>
<evidence type="ECO:0008006" key="9">
    <source>
        <dbReference type="Google" id="ProtNLM"/>
    </source>
</evidence>
<evidence type="ECO:0000256" key="1">
    <source>
        <dbReference type="ARBA" id="ARBA00004167"/>
    </source>
</evidence>
<protein>
    <recommendedName>
        <fullName evidence="9">Small integral membrane protein 12</fullName>
    </recommendedName>
</protein>
<dbReference type="Proteomes" id="UP001153620">
    <property type="component" value="Chromosome 1"/>
</dbReference>
<organism evidence="7 8">
    <name type="scientific">Chironomus riparius</name>
    <dbReference type="NCBI Taxonomy" id="315576"/>
    <lineage>
        <taxon>Eukaryota</taxon>
        <taxon>Metazoa</taxon>
        <taxon>Ecdysozoa</taxon>
        <taxon>Arthropoda</taxon>
        <taxon>Hexapoda</taxon>
        <taxon>Insecta</taxon>
        <taxon>Pterygota</taxon>
        <taxon>Neoptera</taxon>
        <taxon>Endopterygota</taxon>
        <taxon>Diptera</taxon>
        <taxon>Nematocera</taxon>
        <taxon>Chironomoidea</taxon>
        <taxon>Chironomidae</taxon>
        <taxon>Chironominae</taxon>
        <taxon>Chironomus</taxon>
    </lineage>
</organism>
<keyword evidence="4 6" id="KW-1133">Transmembrane helix</keyword>